<dbReference type="AlphaFoldDB" id="A0AAE0A5N4"/>
<gene>
    <name evidence="2" type="ORF">Dsin_018631</name>
</gene>
<dbReference type="PANTHER" id="PTHR10775:SF185">
    <property type="entry name" value="OS08G0208400 PROTEIN"/>
    <property type="match status" value="1"/>
</dbReference>
<evidence type="ECO:0000313" key="2">
    <source>
        <dbReference type="EMBL" id="KAK3204585.1"/>
    </source>
</evidence>
<dbReference type="Pfam" id="PF13963">
    <property type="entry name" value="Transpos_assoc"/>
    <property type="match status" value="1"/>
</dbReference>
<evidence type="ECO:0000259" key="1">
    <source>
        <dbReference type="Pfam" id="PF13963"/>
    </source>
</evidence>
<dbReference type="PANTHER" id="PTHR10775">
    <property type="entry name" value="OS08G0208400 PROTEIN"/>
    <property type="match status" value="1"/>
</dbReference>
<sequence>MDRTWIQSKARQKTEYINGVKEFIRYATDHMKPGTNKILCPCHRCNNYCSRSVDAVEEHLYTYGMVTSYTRWTSHGEELIDHDYNDDYQDLTSSVNEIDEVNEILNDLHGPTPLYDLQDEDANYDHVGRNWNPMLEPDTFTRLMRDAERELYPGCRQFSKLSFTVKLLHIKTFNRWSNKSFNMLLELLKEAFPKGETLPATYYEAKKVVRDLGLGYDKIHAYKHDCVLFWKENEFKINVQNATLQDMFITMEKRKGCLKKC</sequence>
<dbReference type="InterPro" id="IPR029480">
    <property type="entry name" value="Transpos_assoc"/>
</dbReference>
<evidence type="ECO:0000313" key="3">
    <source>
        <dbReference type="Proteomes" id="UP001281410"/>
    </source>
</evidence>
<name>A0AAE0A5N4_9ROSI</name>
<comment type="caution">
    <text evidence="2">The sequence shown here is derived from an EMBL/GenBank/DDBJ whole genome shotgun (WGS) entry which is preliminary data.</text>
</comment>
<dbReference type="Proteomes" id="UP001281410">
    <property type="component" value="Unassembled WGS sequence"/>
</dbReference>
<dbReference type="EMBL" id="JANJYJ010000006">
    <property type="protein sequence ID" value="KAK3204585.1"/>
    <property type="molecule type" value="Genomic_DNA"/>
</dbReference>
<organism evidence="2 3">
    <name type="scientific">Dipteronia sinensis</name>
    <dbReference type="NCBI Taxonomy" id="43782"/>
    <lineage>
        <taxon>Eukaryota</taxon>
        <taxon>Viridiplantae</taxon>
        <taxon>Streptophyta</taxon>
        <taxon>Embryophyta</taxon>
        <taxon>Tracheophyta</taxon>
        <taxon>Spermatophyta</taxon>
        <taxon>Magnoliopsida</taxon>
        <taxon>eudicotyledons</taxon>
        <taxon>Gunneridae</taxon>
        <taxon>Pentapetalae</taxon>
        <taxon>rosids</taxon>
        <taxon>malvids</taxon>
        <taxon>Sapindales</taxon>
        <taxon>Sapindaceae</taxon>
        <taxon>Hippocastanoideae</taxon>
        <taxon>Acereae</taxon>
        <taxon>Dipteronia</taxon>
    </lineage>
</organism>
<reference evidence="2" key="1">
    <citation type="journal article" date="2023" name="Plant J.">
        <title>Genome sequences and population genomics provide insights into the demographic history, inbreeding, and mutation load of two 'living fossil' tree species of Dipteronia.</title>
        <authorList>
            <person name="Feng Y."/>
            <person name="Comes H.P."/>
            <person name="Chen J."/>
            <person name="Zhu S."/>
            <person name="Lu R."/>
            <person name="Zhang X."/>
            <person name="Li P."/>
            <person name="Qiu J."/>
            <person name="Olsen K.M."/>
            <person name="Qiu Y."/>
        </authorList>
    </citation>
    <scope>NUCLEOTIDE SEQUENCE</scope>
    <source>
        <strain evidence="2">NBL</strain>
    </source>
</reference>
<proteinExistence type="predicted"/>
<keyword evidence="3" id="KW-1185">Reference proteome</keyword>
<feature type="domain" description="Transposase-associated" evidence="1">
    <location>
        <begin position="3"/>
        <end position="77"/>
    </location>
</feature>
<accession>A0AAE0A5N4</accession>
<protein>
    <recommendedName>
        <fullName evidence="1">Transposase-associated domain-containing protein</fullName>
    </recommendedName>
</protein>